<reference evidence="3 4" key="1">
    <citation type="submission" date="2019-01" db="EMBL/GenBank/DDBJ databases">
        <title>Intercellular communication is required for trap formation in the nematode-trapping fungus Duddingtonia flagrans.</title>
        <authorList>
            <person name="Youssar L."/>
            <person name="Wernet V."/>
            <person name="Hensel N."/>
            <person name="Hildebrandt H.-G."/>
            <person name="Fischer R."/>
        </authorList>
    </citation>
    <scope>NUCLEOTIDE SEQUENCE [LARGE SCALE GENOMIC DNA]</scope>
    <source>
        <strain evidence="3 4">CBS H-5679</strain>
    </source>
</reference>
<dbReference type="EMBL" id="SAEB01000003">
    <property type="protein sequence ID" value="RVD88178.1"/>
    <property type="molecule type" value="Genomic_DNA"/>
</dbReference>
<feature type="transmembrane region" description="Helical" evidence="2">
    <location>
        <begin position="58"/>
        <end position="81"/>
    </location>
</feature>
<evidence type="ECO:0000313" key="4">
    <source>
        <dbReference type="Proteomes" id="UP000283090"/>
    </source>
</evidence>
<feature type="region of interest" description="Disordered" evidence="1">
    <location>
        <begin position="251"/>
        <end position="293"/>
    </location>
</feature>
<keyword evidence="2" id="KW-0472">Membrane</keyword>
<evidence type="ECO:0000313" key="3">
    <source>
        <dbReference type="EMBL" id="RVD88178.1"/>
    </source>
</evidence>
<keyword evidence="2" id="KW-1133">Transmembrane helix</keyword>
<dbReference type="GeneID" id="93584684"/>
<evidence type="ECO:0000256" key="1">
    <source>
        <dbReference type="SAM" id="MobiDB-lite"/>
    </source>
</evidence>
<accession>A0A437AAQ3</accession>
<feature type="region of interest" description="Disordered" evidence="1">
    <location>
        <begin position="85"/>
        <end position="137"/>
    </location>
</feature>
<feature type="compositionally biased region" description="Pro residues" evidence="1">
    <location>
        <begin position="1"/>
        <end position="11"/>
    </location>
</feature>
<gene>
    <name evidence="3" type="ORF">DFL_002373</name>
</gene>
<dbReference type="AlphaFoldDB" id="A0A437AAQ3"/>
<proteinExistence type="predicted"/>
<comment type="caution">
    <text evidence="3">The sequence shown here is derived from an EMBL/GenBank/DDBJ whole genome shotgun (WGS) entry which is preliminary data.</text>
</comment>
<keyword evidence="4" id="KW-1185">Reference proteome</keyword>
<evidence type="ECO:0000256" key="2">
    <source>
        <dbReference type="SAM" id="Phobius"/>
    </source>
</evidence>
<sequence length="293" mass="31022">MAVPQPPPAGSEPPRYVGSDIEKAAPADFNPPPNFHRSPTKDSIYLPLVKRRVAKKTFWIVVGVVIGVIVIAIIVGVAVGVSKSKNNNKGGGRNAQGATGGKNGSGGEGGFTSGDGDGEGDDSGTPDGGSSSTDPCQQLVDIGAPWKDVSDCLYQQHVTTMEIIDNFDGSDDYTYYTYNPYSSTGSTDKPTGNTKSINRKVSLVLGLERAAKFLHGDTSSFHGKIGGSKDTIRQGFHHLPEPSTGIVGKALKSLREAGSKAPKQPKIDDKAGRKLDNKEHGLRWKEVSETESK</sequence>
<dbReference type="RefSeq" id="XP_067493722.1">
    <property type="nucleotide sequence ID" value="XM_067631148.1"/>
</dbReference>
<dbReference type="VEuPathDB" id="FungiDB:DFL_002373"/>
<protein>
    <submittedName>
        <fullName evidence="3">Uncharacterized protein</fullName>
    </submittedName>
</protein>
<keyword evidence="2" id="KW-0812">Transmembrane</keyword>
<feature type="region of interest" description="Disordered" evidence="1">
    <location>
        <begin position="1"/>
        <end position="41"/>
    </location>
</feature>
<feature type="compositionally biased region" description="Gly residues" evidence="1">
    <location>
        <begin position="89"/>
        <end position="115"/>
    </location>
</feature>
<organism evidence="3 4">
    <name type="scientific">Arthrobotrys flagrans</name>
    <name type="common">Nematode-trapping fungus</name>
    <name type="synonym">Trichothecium flagrans</name>
    <dbReference type="NCBI Taxonomy" id="97331"/>
    <lineage>
        <taxon>Eukaryota</taxon>
        <taxon>Fungi</taxon>
        <taxon>Dikarya</taxon>
        <taxon>Ascomycota</taxon>
        <taxon>Pezizomycotina</taxon>
        <taxon>Orbiliomycetes</taxon>
        <taxon>Orbiliales</taxon>
        <taxon>Orbiliaceae</taxon>
        <taxon>Arthrobotrys</taxon>
    </lineage>
</organism>
<dbReference type="Proteomes" id="UP000283090">
    <property type="component" value="Unassembled WGS sequence"/>
</dbReference>
<name>A0A437AAQ3_ARTFL</name>
<feature type="compositionally biased region" description="Low complexity" evidence="1">
    <location>
        <begin position="125"/>
        <end position="134"/>
    </location>
</feature>
<dbReference type="OrthoDB" id="5379957at2759"/>
<feature type="compositionally biased region" description="Basic and acidic residues" evidence="1">
    <location>
        <begin position="265"/>
        <end position="293"/>
    </location>
</feature>